<dbReference type="RefSeq" id="WP_104004672.1">
    <property type="nucleotide sequence ID" value="NZ_FNVQ01000004.1"/>
</dbReference>
<dbReference type="InterPro" id="IPR006385">
    <property type="entry name" value="HAD_hydro_SerB1"/>
</dbReference>
<dbReference type="PANTHER" id="PTHR43344">
    <property type="entry name" value="PHOSPHOSERINE PHOSPHATASE"/>
    <property type="match status" value="1"/>
</dbReference>
<keyword evidence="3" id="KW-0460">Magnesium</keyword>
<dbReference type="InterPro" id="IPR050582">
    <property type="entry name" value="HAD-like_SerB"/>
</dbReference>
<dbReference type="GO" id="GO:0016787">
    <property type="term" value="F:hydrolase activity"/>
    <property type="evidence" value="ECO:0007669"/>
    <property type="project" value="UniProtKB-KW"/>
</dbReference>
<organism evidence="4 5">
    <name type="scientific">Marinobacterium lutimaris</name>
    <dbReference type="NCBI Taxonomy" id="568106"/>
    <lineage>
        <taxon>Bacteria</taxon>
        <taxon>Pseudomonadati</taxon>
        <taxon>Pseudomonadota</taxon>
        <taxon>Gammaproteobacteria</taxon>
        <taxon>Oceanospirillales</taxon>
        <taxon>Oceanospirillaceae</taxon>
        <taxon>Marinobacterium</taxon>
    </lineage>
</organism>
<evidence type="ECO:0000256" key="1">
    <source>
        <dbReference type="ARBA" id="ARBA00022723"/>
    </source>
</evidence>
<dbReference type="Proteomes" id="UP000236745">
    <property type="component" value="Unassembled WGS sequence"/>
</dbReference>
<name>A0A1H6CYE3_9GAMM</name>
<evidence type="ECO:0000313" key="4">
    <source>
        <dbReference type="EMBL" id="SEG77778.1"/>
    </source>
</evidence>
<protein>
    <submittedName>
        <fullName evidence="4">HAD-superfamily subfamily IB hydrolase, TIGR01490</fullName>
    </submittedName>
</protein>
<evidence type="ECO:0000256" key="2">
    <source>
        <dbReference type="ARBA" id="ARBA00022801"/>
    </source>
</evidence>
<reference evidence="4 5" key="1">
    <citation type="submission" date="2016-10" db="EMBL/GenBank/DDBJ databases">
        <authorList>
            <person name="de Groot N.N."/>
        </authorList>
    </citation>
    <scope>NUCLEOTIDE SEQUENCE [LARGE SCALE GENOMIC DNA]</scope>
    <source>
        <strain evidence="4 5">DSM 22012</strain>
    </source>
</reference>
<dbReference type="NCBIfam" id="TIGR01490">
    <property type="entry name" value="HAD-SF-IB-hyp1"/>
    <property type="match status" value="1"/>
</dbReference>
<dbReference type="SUPFAM" id="SSF56784">
    <property type="entry name" value="HAD-like"/>
    <property type="match status" value="1"/>
</dbReference>
<dbReference type="AlphaFoldDB" id="A0A1H6CYE3"/>
<sequence>MPLAIFDLDNTLLNGDSDHAWGEFLCQRGIVDEKAYREANDHFFHQYQSGTMDIHEFLNFALRPLANHSEEQLNAWHDEFMAECIEPMMLPAAHALLDKHREQGDFLLIITATNSFVTGPIAKRLGVDALLATEPERIGDRFTGRVAGTPCFQDGKVVRLDAWLKETGHTLAGSSFYSDSRNDLPLLEKVENPVAVNPDDALANTARERGWPIMDLRS</sequence>
<evidence type="ECO:0000256" key="3">
    <source>
        <dbReference type="ARBA" id="ARBA00022842"/>
    </source>
</evidence>
<dbReference type="NCBIfam" id="TIGR01488">
    <property type="entry name" value="HAD-SF-IB"/>
    <property type="match status" value="1"/>
</dbReference>
<dbReference type="InterPro" id="IPR036412">
    <property type="entry name" value="HAD-like_sf"/>
</dbReference>
<evidence type="ECO:0000313" key="5">
    <source>
        <dbReference type="Proteomes" id="UP000236745"/>
    </source>
</evidence>
<dbReference type="EMBL" id="FNVQ01000004">
    <property type="protein sequence ID" value="SEG77778.1"/>
    <property type="molecule type" value="Genomic_DNA"/>
</dbReference>
<accession>A0A1H6CYE3</accession>
<dbReference type="PANTHER" id="PTHR43344:SF13">
    <property type="entry name" value="PHOSPHATASE RV3661-RELATED"/>
    <property type="match status" value="1"/>
</dbReference>
<dbReference type="Gene3D" id="1.20.1440.100">
    <property type="entry name" value="SG protein - dephosphorylation function"/>
    <property type="match status" value="1"/>
</dbReference>
<dbReference type="CDD" id="cd02612">
    <property type="entry name" value="HAD_PGPPase"/>
    <property type="match status" value="1"/>
</dbReference>
<gene>
    <name evidence="4" type="ORF">SAMN05444390_104297</name>
</gene>
<keyword evidence="1" id="KW-0479">Metal-binding</keyword>
<keyword evidence="2 4" id="KW-0378">Hydrolase</keyword>
<dbReference type="Gene3D" id="3.40.50.1000">
    <property type="entry name" value="HAD superfamily/HAD-like"/>
    <property type="match status" value="1"/>
</dbReference>
<dbReference type="GO" id="GO:0046872">
    <property type="term" value="F:metal ion binding"/>
    <property type="evidence" value="ECO:0007669"/>
    <property type="project" value="UniProtKB-KW"/>
</dbReference>
<dbReference type="Pfam" id="PF12710">
    <property type="entry name" value="HAD"/>
    <property type="match status" value="1"/>
</dbReference>
<dbReference type="OrthoDB" id="9784466at2"/>
<dbReference type="InterPro" id="IPR023214">
    <property type="entry name" value="HAD_sf"/>
</dbReference>
<keyword evidence="5" id="KW-1185">Reference proteome</keyword>
<proteinExistence type="predicted"/>